<organism evidence="1 2">
    <name type="scientific">Araneus ventricosus</name>
    <name type="common">Orbweaver spider</name>
    <name type="synonym">Epeira ventricosa</name>
    <dbReference type="NCBI Taxonomy" id="182803"/>
    <lineage>
        <taxon>Eukaryota</taxon>
        <taxon>Metazoa</taxon>
        <taxon>Ecdysozoa</taxon>
        <taxon>Arthropoda</taxon>
        <taxon>Chelicerata</taxon>
        <taxon>Arachnida</taxon>
        <taxon>Araneae</taxon>
        <taxon>Araneomorphae</taxon>
        <taxon>Entelegynae</taxon>
        <taxon>Araneoidea</taxon>
        <taxon>Araneidae</taxon>
        <taxon>Araneus</taxon>
    </lineage>
</organism>
<proteinExistence type="predicted"/>
<sequence length="116" mass="13164">LFFHLIYIPPVPFVRSIRFLFQDALEFERESSLDPPISLMPDTLSNYRPDSSCRRLVFLGNPKRNAYENEAETFPENLDHPVPSVLPASASLSPPPLLLSECRLLNSPRTTPPETI</sequence>
<accession>A0A4Y2B6V0</accession>
<reference evidence="1 2" key="1">
    <citation type="journal article" date="2019" name="Sci. Rep.">
        <title>Orb-weaving spider Araneus ventricosus genome elucidates the spidroin gene catalogue.</title>
        <authorList>
            <person name="Kono N."/>
            <person name="Nakamura H."/>
            <person name="Ohtoshi R."/>
            <person name="Moran D.A.P."/>
            <person name="Shinohara A."/>
            <person name="Yoshida Y."/>
            <person name="Fujiwara M."/>
            <person name="Mori M."/>
            <person name="Tomita M."/>
            <person name="Arakawa K."/>
        </authorList>
    </citation>
    <scope>NUCLEOTIDE SEQUENCE [LARGE SCALE GENOMIC DNA]</scope>
</reference>
<comment type="caution">
    <text evidence="1">The sequence shown here is derived from an EMBL/GenBank/DDBJ whole genome shotgun (WGS) entry which is preliminary data.</text>
</comment>
<protein>
    <submittedName>
        <fullName evidence="1">Uncharacterized protein</fullName>
    </submittedName>
</protein>
<dbReference type="Proteomes" id="UP000499080">
    <property type="component" value="Unassembled WGS sequence"/>
</dbReference>
<keyword evidence="2" id="KW-1185">Reference proteome</keyword>
<name>A0A4Y2B6V0_ARAVE</name>
<dbReference type="EMBL" id="BGPR01000057">
    <property type="protein sequence ID" value="GBL88111.1"/>
    <property type="molecule type" value="Genomic_DNA"/>
</dbReference>
<evidence type="ECO:0000313" key="1">
    <source>
        <dbReference type="EMBL" id="GBL88111.1"/>
    </source>
</evidence>
<evidence type="ECO:0000313" key="2">
    <source>
        <dbReference type="Proteomes" id="UP000499080"/>
    </source>
</evidence>
<gene>
    <name evidence="1" type="ORF">AVEN_133752-2_1</name>
</gene>
<feature type="non-terminal residue" evidence="1">
    <location>
        <position position="1"/>
    </location>
</feature>
<dbReference type="AlphaFoldDB" id="A0A4Y2B6V0"/>